<evidence type="ECO:0000313" key="2">
    <source>
        <dbReference type="Proteomes" id="UP000198629"/>
    </source>
</evidence>
<name>A0A1G9CM80_9PROT</name>
<dbReference type="Proteomes" id="UP000198629">
    <property type="component" value="Unassembled WGS sequence"/>
</dbReference>
<reference evidence="2" key="1">
    <citation type="submission" date="2016-10" db="EMBL/GenBank/DDBJ databases">
        <authorList>
            <person name="Varghese N."/>
            <person name="Submissions S."/>
        </authorList>
    </citation>
    <scope>NUCLEOTIDE SEQUENCE [LARGE SCALE GENOMIC DNA]</scope>
    <source>
        <strain evidence="2">CBMB127</strain>
    </source>
</reference>
<dbReference type="AlphaFoldDB" id="A0A1G9CM80"/>
<accession>A0A1G9CM80</accession>
<protein>
    <submittedName>
        <fullName evidence="1">Uncharacterized protein</fullName>
    </submittedName>
</protein>
<dbReference type="STRING" id="492660.SAMN05192566_1529"/>
<dbReference type="OrthoDB" id="9157300at2"/>
<gene>
    <name evidence="1" type="ORF">SAMN05192566_1529</name>
</gene>
<keyword evidence="2" id="KW-1185">Reference proteome</keyword>
<proteinExistence type="predicted"/>
<sequence>MKTKAIQDMTIEELLAAGYTEEAEAWRQKHERKARTRQLVKDGIRSPESMFLIPREVAKASKVKHRGFKD</sequence>
<evidence type="ECO:0000313" key="1">
    <source>
        <dbReference type="EMBL" id="SDK52732.1"/>
    </source>
</evidence>
<dbReference type="RefSeq" id="WP_091471560.1">
    <property type="nucleotide sequence ID" value="NZ_FNFX01000003.1"/>
</dbReference>
<dbReference type="EMBL" id="FNFX01000003">
    <property type="protein sequence ID" value="SDK52732.1"/>
    <property type="molecule type" value="Genomic_DNA"/>
</dbReference>
<organism evidence="1 2">
    <name type="scientific">Methylophilus rhizosphaerae</name>
    <dbReference type="NCBI Taxonomy" id="492660"/>
    <lineage>
        <taxon>Bacteria</taxon>
        <taxon>Pseudomonadati</taxon>
        <taxon>Pseudomonadota</taxon>
        <taxon>Betaproteobacteria</taxon>
        <taxon>Nitrosomonadales</taxon>
        <taxon>Methylophilaceae</taxon>
        <taxon>Methylophilus</taxon>
    </lineage>
</organism>